<comment type="similarity">
    <text evidence="2 6">Belongs to the proteasome subunit S1 family.</text>
</comment>
<dbReference type="GO" id="GO:0042176">
    <property type="term" value="P:regulation of protein catabolic process"/>
    <property type="evidence" value="ECO:0007669"/>
    <property type="project" value="UniProtKB-UniRule"/>
</dbReference>
<evidence type="ECO:0000259" key="10">
    <source>
        <dbReference type="Pfam" id="PF21505"/>
    </source>
</evidence>
<evidence type="ECO:0000313" key="11">
    <source>
        <dbReference type="EMBL" id="KTW30475.1"/>
    </source>
</evidence>
<evidence type="ECO:0000256" key="3">
    <source>
        <dbReference type="ARBA" id="ARBA00015684"/>
    </source>
</evidence>
<dbReference type="STRING" id="1408657.A0A0W4ZQ28"/>
<dbReference type="Pfam" id="PF18004">
    <property type="entry name" value="RPN2_C"/>
    <property type="match status" value="1"/>
</dbReference>
<feature type="coiled-coil region" evidence="7">
    <location>
        <begin position="316"/>
        <end position="343"/>
    </location>
</feature>
<dbReference type="PANTHER" id="PTHR10943">
    <property type="entry name" value="26S PROTEASOME NON-ATPASE REGULATORY SUBUNIT"/>
    <property type="match status" value="1"/>
</dbReference>
<keyword evidence="12" id="KW-1185">Reference proteome</keyword>
<dbReference type="AlphaFoldDB" id="A0A0W4ZQ28"/>
<evidence type="ECO:0000259" key="9">
    <source>
        <dbReference type="Pfam" id="PF18004"/>
    </source>
</evidence>
<accession>A0A0W4ZQ28</accession>
<dbReference type="InterPro" id="IPR011989">
    <property type="entry name" value="ARM-like"/>
</dbReference>
<dbReference type="InterPro" id="IPR016642">
    <property type="entry name" value="26S_Psome_Rpn2"/>
</dbReference>
<dbReference type="EMBL" id="LFWA01000007">
    <property type="protein sequence ID" value="KTW30475.1"/>
    <property type="molecule type" value="Genomic_DNA"/>
</dbReference>
<comment type="caution">
    <text evidence="11">The sequence shown here is derived from an EMBL/GenBank/DDBJ whole genome shotgun (WGS) entry which is preliminary data.</text>
</comment>
<dbReference type="Pfam" id="PF01851">
    <property type="entry name" value="PC_rep"/>
    <property type="match status" value="3"/>
</dbReference>
<reference evidence="12" key="1">
    <citation type="journal article" date="2016" name="Nat. Commun.">
        <title>Genome analysis of three Pneumocystis species reveals adaptation mechanisms to life exclusively in mammalian hosts.</title>
        <authorList>
            <person name="Ma L."/>
            <person name="Chen Z."/>
            <person name="Huang D.W."/>
            <person name="Kutty G."/>
            <person name="Ishihara M."/>
            <person name="Wang H."/>
            <person name="Abouelleil A."/>
            <person name="Bishop L."/>
            <person name="Davey E."/>
            <person name="Deng R."/>
            <person name="Deng X."/>
            <person name="Fan L."/>
            <person name="Fantoni G."/>
            <person name="Fitzgerald M."/>
            <person name="Gogineni E."/>
            <person name="Goldberg J.M."/>
            <person name="Handley G."/>
            <person name="Hu X."/>
            <person name="Huber C."/>
            <person name="Jiao X."/>
            <person name="Jones K."/>
            <person name="Levin J.Z."/>
            <person name="Liu Y."/>
            <person name="Macdonald P."/>
            <person name="Melnikov A."/>
            <person name="Raley C."/>
            <person name="Sassi M."/>
            <person name="Sherman B.T."/>
            <person name="Song X."/>
            <person name="Sykes S."/>
            <person name="Tran B."/>
            <person name="Walsh L."/>
            <person name="Xia Y."/>
            <person name="Yang J."/>
            <person name="Young S."/>
            <person name="Zeng Q."/>
            <person name="Zheng X."/>
            <person name="Stephens R."/>
            <person name="Nusbaum C."/>
            <person name="Birren B.W."/>
            <person name="Azadi P."/>
            <person name="Lempicki R.A."/>
            <person name="Cuomo C.A."/>
            <person name="Kovacs J.A."/>
        </authorList>
    </citation>
    <scope>NUCLEOTIDE SEQUENCE [LARGE SCALE GENOMIC DNA]</scope>
    <source>
        <strain evidence="12">RU7</strain>
    </source>
</reference>
<feature type="compositionally biased region" description="Basic and acidic residues" evidence="8">
    <location>
        <begin position="987"/>
        <end position="998"/>
    </location>
</feature>
<dbReference type="GO" id="GO:0034515">
    <property type="term" value="C:proteasome storage granule"/>
    <property type="evidence" value="ECO:0007669"/>
    <property type="project" value="EnsemblFungi"/>
</dbReference>
<evidence type="ECO:0000313" key="12">
    <source>
        <dbReference type="Proteomes" id="UP000053447"/>
    </source>
</evidence>
<dbReference type="GO" id="GO:0005634">
    <property type="term" value="C:nucleus"/>
    <property type="evidence" value="ECO:0007669"/>
    <property type="project" value="EnsemblFungi"/>
</dbReference>
<dbReference type="RefSeq" id="XP_018229766.1">
    <property type="nucleotide sequence ID" value="XM_018374021.1"/>
</dbReference>
<dbReference type="VEuPathDB" id="FungiDB:T551_01758"/>
<dbReference type="GO" id="GO:0031625">
    <property type="term" value="F:ubiquitin protein ligase binding"/>
    <property type="evidence" value="ECO:0007669"/>
    <property type="project" value="EnsemblFungi"/>
</dbReference>
<dbReference type="PANTHER" id="PTHR10943:SF2">
    <property type="entry name" value="26S PROTEASOME NON-ATPASE REGULATORY SUBUNIT 1"/>
    <property type="match status" value="1"/>
</dbReference>
<proteinExistence type="inferred from homology"/>
<dbReference type="GO" id="GO:0043248">
    <property type="term" value="P:proteasome assembly"/>
    <property type="evidence" value="ECO:0007669"/>
    <property type="project" value="EnsemblFungi"/>
</dbReference>
<keyword evidence="4" id="KW-0677">Repeat</keyword>
<dbReference type="SUPFAM" id="SSF48371">
    <property type="entry name" value="ARM repeat"/>
    <property type="match status" value="1"/>
</dbReference>
<dbReference type="Gene3D" id="1.25.10.10">
    <property type="entry name" value="Leucine-rich Repeat Variant"/>
    <property type="match status" value="1"/>
</dbReference>
<feature type="domain" description="26S proteasome non-ATPase regulatory subunit 1/RPN2 N-terminal" evidence="10">
    <location>
        <begin position="63"/>
        <end position="373"/>
    </location>
</feature>
<keyword evidence="7" id="KW-0175">Coiled coil</keyword>
<evidence type="ECO:0000256" key="4">
    <source>
        <dbReference type="ARBA" id="ARBA00022737"/>
    </source>
</evidence>
<dbReference type="InterPro" id="IPR002015">
    <property type="entry name" value="Proteasome/cyclosome_rpt"/>
</dbReference>
<evidence type="ECO:0000256" key="8">
    <source>
        <dbReference type="SAM" id="MobiDB-lite"/>
    </source>
</evidence>
<dbReference type="InterPro" id="IPR016024">
    <property type="entry name" value="ARM-type_fold"/>
</dbReference>
<feature type="domain" description="26S proteasome regulatory subunit RPN2 C-terminal" evidence="9">
    <location>
        <begin position="815"/>
        <end position="982"/>
    </location>
</feature>
<dbReference type="PIRSF" id="PIRSF015947">
    <property type="entry name" value="26S_Psome_Rpn2"/>
    <property type="match status" value="1"/>
</dbReference>
<dbReference type="InterPro" id="IPR040623">
    <property type="entry name" value="RPN2_C"/>
</dbReference>
<dbReference type="eggNOG" id="KOG2062">
    <property type="taxonomic scope" value="Eukaryota"/>
</dbReference>
<dbReference type="GO" id="GO:0004175">
    <property type="term" value="F:endopeptidase activity"/>
    <property type="evidence" value="ECO:0007669"/>
    <property type="project" value="EnsemblFungi"/>
</dbReference>
<dbReference type="Proteomes" id="UP000053447">
    <property type="component" value="Unassembled WGS sequence"/>
</dbReference>
<dbReference type="GeneID" id="28940276"/>
<sequence length="1012" mass="113368">MSANNLFFLHPLEITQSVLKAYVDLRTAQTARTLYAVEKRKNTEKNKKLEAQKRFKAMLGIHSVGGILSLLDEKETSLQIHALKNLKELVDQFWHEIADEISKIETLYEDETFPQRQLAALVASKVYYHLGEYTESATFALGAGEWFDLSSSSEYVETIISKFIDTYIEKNFQKYEDPNVEIDPRLIIVVEKMFKKYLENKQWKQVLGITLEARRLDIIEDIMNKNEDGSLKNYLLDVGISLIQNLDFRNKVLSLLLNLFLKEKQPDYFSVIKCVVHLGDSHIAAKILQNLTLKNDEKSLLIAYQIAFDLNSYATQEFLQKVSQNLEQLLAESKNEQNTANMDLENLIISRIKSILGGEESVKLYMKFLSQNNRADNQILVKTKDSLDARNSIFHCAVTFSVAFMNAGTTSDKFFRQNLDWLSKAINWSKFSATAALGVIHRGDLSQGMSLLAPYLPQEGVSGSPYSEGGSLFALGLIHANHGKSVLDFLRNQLRSTQVETIQHGAALGLGVAGMATGNEEIYEDLKNVLFTDSAVAGEAAGLAMGLVMLGTASPKAIDEMLQYAHETQHKKIIRGLALGIAMLMYAKEETADVLIDQLCSDLDPILRYGGIYTIAMAYCGTENNKAIKRLLHTAVSDVNDDVRRASVISLGFILLRNSFTLPRMIELLSESYNPHVRYGAGLALGIACAGSAMPDALDLLEPLSKDPSDFVRQSAHISTAMILIQHNDQSNPRVASFRKQLEKIISDKHEDAMAKFGAALAQGILDAGGRNVTIGLQSITGSLNMVAIVSTAIFTQFWYWFPLTHFLSLSFTPTALIGLNKDLKVPKFKFISNAKPSLFAYPPETKKETDKGPGKVATAVLSTTAKAQARAKKTEKEKLIKENEEDTMQMDTNFHDTIESIPENMNIDEVKESPNETIKEKNIVKEDEPQFEILQNMSRVTFSQFKYISFKDDSRYIPVKKPTGGILMMMDKCPNTPESFIDSDFEEKSDKEQKELEAEPPEPFEYKGFTD</sequence>
<dbReference type="GO" id="GO:0043161">
    <property type="term" value="P:proteasome-mediated ubiquitin-dependent protein catabolic process"/>
    <property type="evidence" value="ECO:0007669"/>
    <property type="project" value="EnsemblFungi"/>
</dbReference>
<dbReference type="Pfam" id="PF13646">
    <property type="entry name" value="HEAT_2"/>
    <property type="match status" value="1"/>
</dbReference>
<evidence type="ECO:0000256" key="2">
    <source>
        <dbReference type="ARBA" id="ARBA00006308"/>
    </source>
</evidence>
<organism evidence="11 12">
    <name type="scientific">Pneumocystis jirovecii (strain RU7)</name>
    <name type="common">Human pneumocystis pneumonia agent</name>
    <dbReference type="NCBI Taxonomy" id="1408657"/>
    <lineage>
        <taxon>Eukaryota</taxon>
        <taxon>Fungi</taxon>
        <taxon>Dikarya</taxon>
        <taxon>Ascomycota</taxon>
        <taxon>Taphrinomycotina</taxon>
        <taxon>Pneumocystomycetes</taxon>
        <taxon>Pneumocystaceae</taxon>
        <taxon>Pneumocystis</taxon>
    </lineage>
</organism>
<dbReference type="InterPro" id="IPR048570">
    <property type="entry name" value="PSMD1_RPN2_N"/>
</dbReference>
<feature type="region of interest" description="Disordered" evidence="8">
    <location>
        <begin position="978"/>
        <end position="1012"/>
    </location>
</feature>
<name>A0A0W4ZQ28_PNEJ7</name>
<evidence type="ECO:0000256" key="5">
    <source>
        <dbReference type="ARBA" id="ARBA00022942"/>
    </source>
</evidence>
<dbReference type="GO" id="GO:0008540">
    <property type="term" value="C:proteasome regulatory particle, base subcomplex"/>
    <property type="evidence" value="ECO:0007669"/>
    <property type="project" value="UniProtKB-UniRule"/>
</dbReference>
<dbReference type="Pfam" id="PF21505">
    <property type="entry name" value="RPN2_N"/>
    <property type="match status" value="1"/>
</dbReference>
<dbReference type="OrthoDB" id="261572at2759"/>
<dbReference type="FunFam" id="1.25.10.10:FF:000017">
    <property type="entry name" value="26S proteasome non-ATPase regulatory subunit 1"/>
    <property type="match status" value="1"/>
</dbReference>
<evidence type="ECO:0000256" key="7">
    <source>
        <dbReference type="SAM" id="Coils"/>
    </source>
</evidence>
<dbReference type="GO" id="GO:0030234">
    <property type="term" value="F:enzyme regulator activity"/>
    <property type="evidence" value="ECO:0007669"/>
    <property type="project" value="UniProtKB-UniRule"/>
</dbReference>
<evidence type="ECO:0000256" key="6">
    <source>
        <dbReference type="PIRNR" id="PIRNR015947"/>
    </source>
</evidence>
<keyword evidence="5 6" id="KW-0647">Proteasome</keyword>
<evidence type="ECO:0000256" key="1">
    <source>
        <dbReference type="ARBA" id="ARBA00002187"/>
    </source>
</evidence>
<gene>
    <name evidence="11" type="ORF">T551_01758</name>
</gene>
<protein>
    <recommendedName>
        <fullName evidence="3 6">26S proteasome regulatory subunit RPN2</fullName>
    </recommendedName>
</protein>
<comment type="function">
    <text evidence="1 6">Acts as a regulatory subunit of the 26S proteasome which is involved in the ATP-dependent degradation of ubiquitinated proteins.</text>
</comment>